<evidence type="ECO:0000259" key="3">
    <source>
        <dbReference type="SMART" id="SM00846"/>
    </source>
</evidence>
<dbReference type="GO" id="GO:0016620">
    <property type="term" value="F:oxidoreductase activity, acting on the aldehyde or oxo group of donors, NAD or NADP as acceptor"/>
    <property type="evidence" value="ECO:0007669"/>
    <property type="project" value="InterPro"/>
</dbReference>
<dbReference type="SUPFAM" id="SSF51735">
    <property type="entry name" value="NAD(P)-binding Rossmann-fold domains"/>
    <property type="match status" value="1"/>
</dbReference>
<dbReference type="Gene3D" id="3.30.360.10">
    <property type="entry name" value="Dihydrodipicolinate Reductase, domain 2"/>
    <property type="match status" value="1"/>
</dbReference>
<dbReference type="SUPFAM" id="SSF55347">
    <property type="entry name" value="Glyceraldehyde-3-phosphate dehydrogenase-like, C-terminal domain"/>
    <property type="match status" value="1"/>
</dbReference>
<dbReference type="NCBIfam" id="NF006139">
    <property type="entry name" value="PRK08289.1"/>
    <property type="match status" value="1"/>
</dbReference>
<keyword evidence="5" id="KW-1185">Reference proteome</keyword>
<feature type="domain" description="Glyceraldehyde 3-phosphate dehydrogenase NAD(P) binding" evidence="3">
    <location>
        <begin position="141"/>
        <end position="302"/>
    </location>
</feature>
<dbReference type="InterPro" id="IPR020828">
    <property type="entry name" value="GlycerAld_3-P_DH_NAD(P)-bd"/>
</dbReference>
<reference evidence="4 5" key="1">
    <citation type="journal article" date="2016" name="Int. J. Syst. Evol. Microbiol.">
        <title>Agromyces aureus sp. nov., isolated from the rhizosphere of Salix caprea L. grown in a heavy-metal-contaminated soil.</title>
        <authorList>
            <person name="Corretto E."/>
            <person name="Antonielli L."/>
            <person name="Sessitsch A."/>
            <person name="Compant S."/>
            <person name="Gorfer M."/>
            <person name="Kuffner M."/>
            <person name="Brader G."/>
        </authorList>
    </citation>
    <scope>NUCLEOTIDE SEQUENCE [LARGE SCALE GENOMIC DNA]</scope>
    <source>
        <strain evidence="4 5">AR33</strain>
    </source>
</reference>
<dbReference type="CDD" id="cd05214">
    <property type="entry name" value="GAPDH_I_N"/>
    <property type="match status" value="1"/>
</dbReference>
<dbReference type="InterPro" id="IPR020829">
    <property type="entry name" value="GlycerAld_3-P_DH_cat"/>
</dbReference>
<dbReference type="KEGG" id="agy:ATC03_14590"/>
<accession>A0A191WL60</accession>
<dbReference type="RefSeq" id="WP_067882300.1">
    <property type="nucleotide sequence ID" value="NZ_WBIO01000008.1"/>
</dbReference>
<evidence type="ECO:0000313" key="5">
    <source>
        <dbReference type="Proteomes" id="UP000078437"/>
    </source>
</evidence>
<dbReference type="AlphaFoldDB" id="A0A191WL60"/>
<reference evidence="5" key="2">
    <citation type="submission" date="2016-01" db="EMBL/GenBank/DDBJ databases">
        <title>Complete genome sequence of Agromyces aureus AR33T and comparison with related organisms.</title>
        <authorList>
            <person name="Corretto E."/>
            <person name="Antonielli L."/>
            <person name="Sessitsch A."/>
            <person name="Brader G."/>
        </authorList>
    </citation>
    <scope>NUCLEOTIDE SEQUENCE [LARGE SCALE GENOMIC DNA]</scope>
    <source>
        <strain evidence="5">AR33</strain>
    </source>
</reference>
<gene>
    <name evidence="4" type="ORF">ATC03_14590</name>
</gene>
<dbReference type="InterPro" id="IPR036291">
    <property type="entry name" value="NAD(P)-bd_dom_sf"/>
</dbReference>
<proteinExistence type="inferred from homology"/>
<keyword evidence="1" id="KW-0560">Oxidoreductase</keyword>
<sequence>MSHEFDASRARWIAREELAERMIPLIGGLYREHGVVTSIHGRRLINRSPIELLKAHRFARQAGEVELDPADTMRVLEALHEIAPDPASIDIARLVSRYAAAGAGEGQGERMPLADFLRTELAPVLAPEAADGAARPVREGTDVVLYGFGRIGRLLARILIAHAGDATGLRLRAIVVRKGSANDLVKRASLLRRDSVHGPFAGTIEVDEEANTILANGTLIQVIHANDPAAIDYTAYGIHDAIVVDNTGRWRDEEGLSQHLRSTGVARVLLTAPGKGAIKNIVHGINDGDIAASDRILSAASCTTNAITPVLKAVEDAYGVVRGHVETVHSFTNDQNLIDNFHAGDRRGRSAALNMVITETGAAKAVAKALPSFAGKLTGSAIRVPTPDVSLAILNLQLERPAAKDELNRYLRQVSLTSPLRQQVDYIESAEVVSTDFVGSSRAGIVDGLATIADGTDAVLYVWYDNEYGYSCQVVRVIEAMAGTHPVVLPAREPVVLASVSARDDVDAPAELVAG</sequence>
<dbReference type="Proteomes" id="UP000078437">
    <property type="component" value="Chromosome"/>
</dbReference>
<organism evidence="4 5">
    <name type="scientific">Agromyces aureus</name>
    <dbReference type="NCBI Taxonomy" id="453304"/>
    <lineage>
        <taxon>Bacteria</taxon>
        <taxon>Bacillati</taxon>
        <taxon>Actinomycetota</taxon>
        <taxon>Actinomycetes</taxon>
        <taxon>Micrococcales</taxon>
        <taxon>Microbacteriaceae</taxon>
        <taxon>Agromyces</taxon>
    </lineage>
</organism>
<dbReference type="SMART" id="SM00846">
    <property type="entry name" value="Gp_dh_N"/>
    <property type="match status" value="1"/>
</dbReference>
<dbReference type="PANTHER" id="PTHR43454">
    <property type="entry name" value="GLYCERALDEHYDE-3-PHOSPHATE DEHYDROGENASE"/>
    <property type="match status" value="1"/>
</dbReference>
<evidence type="ECO:0000256" key="2">
    <source>
        <dbReference type="RuleBase" id="RU000397"/>
    </source>
</evidence>
<dbReference type="EMBL" id="CP013979">
    <property type="protein sequence ID" value="ANJ28967.1"/>
    <property type="molecule type" value="Genomic_DNA"/>
</dbReference>
<dbReference type="PRINTS" id="PR00078">
    <property type="entry name" value="G3PDHDRGNASE"/>
</dbReference>
<dbReference type="InterPro" id="IPR020831">
    <property type="entry name" value="GlycerAld/Erythrose_P_DH"/>
</dbReference>
<comment type="similarity">
    <text evidence="2">Belongs to the glyceraldehyde-3-phosphate dehydrogenase family.</text>
</comment>
<evidence type="ECO:0000313" key="4">
    <source>
        <dbReference type="EMBL" id="ANJ28967.1"/>
    </source>
</evidence>
<evidence type="ECO:0000256" key="1">
    <source>
        <dbReference type="ARBA" id="ARBA00023002"/>
    </source>
</evidence>
<protein>
    <submittedName>
        <fullName evidence="4">Glyceraldehyde-3-phosphate dehydrogenase</fullName>
    </submittedName>
</protein>
<dbReference type="PANTHER" id="PTHR43454:SF1">
    <property type="entry name" value="GLYCERALDEHYDE 3-PHOSPHATE DEHYDROGENASE NAD(P) BINDING DOMAIN-CONTAINING PROTEIN"/>
    <property type="match status" value="1"/>
</dbReference>
<dbReference type="GO" id="GO:0051287">
    <property type="term" value="F:NAD binding"/>
    <property type="evidence" value="ECO:0007669"/>
    <property type="project" value="InterPro"/>
</dbReference>
<dbReference type="CDD" id="cd18126">
    <property type="entry name" value="GAPDH_I_C"/>
    <property type="match status" value="1"/>
</dbReference>
<dbReference type="STRING" id="453304.ATC03_14590"/>
<dbReference type="InterPro" id="IPR020830">
    <property type="entry name" value="GlycerAld_3-P_DH_AS"/>
</dbReference>
<dbReference type="Gene3D" id="3.40.50.720">
    <property type="entry name" value="NAD(P)-binding Rossmann-like Domain"/>
    <property type="match status" value="1"/>
</dbReference>
<name>A0A191WL60_9MICO</name>
<dbReference type="PROSITE" id="PS00071">
    <property type="entry name" value="GAPDH"/>
    <property type="match status" value="1"/>
</dbReference>
<dbReference type="Pfam" id="PF00044">
    <property type="entry name" value="Gp_dh_N"/>
    <property type="match status" value="1"/>
</dbReference>
<dbReference type="Pfam" id="PF02800">
    <property type="entry name" value="Gp_dh_C"/>
    <property type="match status" value="1"/>
</dbReference>